<dbReference type="Pfam" id="PF03466">
    <property type="entry name" value="LysR_substrate"/>
    <property type="match status" value="1"/>
</dbReference>
<dbReference type="CDD" id="cd08472">
    <property type="entry name" value="PBP2_CrgA_like_3"/>
    <property type="match status" value="1"/>
</dbReference>
<name>A0A4R5TY99_9GAMM</name>
<keyword evidence="3" id="KW-0238">DNA-binding</keyword>
<dbReference type="Pfam" id="PF00126">
    <property type="entry name" value="HTH_1"/>
    <property type="match status" value="1"/>
</dbReference>
<evidence type="ECO:0000256" key="3">
    <source>
        <dbReference type="ARBA" id="ARBA00023125"/>
    </source>
</evidence>
<dbReference type="Proteomes" id="UP000294796">
    <property type="component" value="Unassembled WGS sequence"/>
</dbReference>
<dbReference type="SUPFAM" id="SSF53850">
    <property type="entry name" value="Periplasmic binding protein-like II"/>
    <property type="match status" value="1"/>
</dbReference>
<reference evidence="6 7" key="1">
    <citation type="submission" date="2019-03" db="EMBL/GenBank/DDBJ databases">
        <title>Luteimonas zhaokaii sp.nov., isolated from the rectal contents of Plateau pika in Yushu, Qinghai Province, China.</title>
        <authorList>
            <person name="Zhang G."/>
        </authorList>
    </citation>
    <scope>NUCLEOTIDE SEQUENCE [LARGE SCALE GENOMIC DNA]</scope>
    <source>
        <strain evidence="6 7">B9</strain>
    </source>
</reference>
<dbReference type="InterPro" id="IPR036388">
    <property type="entry name" value="WH-like_DNA-bd_sf"/>
</dbReference>
<sequence>MDRLRQLEIFVTVADLGSFSGAAERMELPRSTVSGAIQALETRLQTRLIQRTTRRMRLTADGEACLDWCRRLLAEIEETESVFRKSGSQPSGRLRVDVPTRMASLLIAPALPGFFVQYPEIELELLATDRPVDLQQEGVDCALRVGAVRDPSLVAQPLCLLEQGNYASPAYLQRHGVPMAPTDLGSHLAVHYVLPSTGRIDAWEYDDGGVARTVAMRGMVLANSADTYIACCIAGLGLIQIPRYDARRHIASGELVEVMPSHRPGPLQAWLLYPHRHRLSRRVQAFSGWVQRLVAEQAIGG</sequence>
<dbReference type="GO" id="GO:0003700">
    <property type="term" value="F:DNA-binding transcription factor activity"/>
    <property type="evidence" value="ECO:0007669"/>
    <property type="project" value="InterPro"/>
</dbReference>
<keyword evidence="4" id="KW-0804">Transcription</keyword>
<evidence type="ECO:0000313" key="6">
    <source>
        <dbReference type="EMBL" id="TDK26131.1"/>
    </source>
</evidence>
<dbReference type="GO" id="GO:0006351">
    <property type="term" value="P:DNA-templated transcription"/>
    <property type="evidence" value="ECO:0007669"/>
    <property type="project" value="TreeGrafter"/>
</dbReference>
<evidence type="ECO:0000256" key="4">
    <source>
        <dbReference type="ARBA" id="ARBA00023163"/>
    </source>
</evidence>
<accession>A0A4R5TY99</accession>
<dbReference type="InterPro" id="IPR000847">
    <property type="entry name" value="LysR_HTH_N"/>
</dbReference>
<dbReference type="FunFam" id="1.10.10.10:FF:000001">
    <property type="entry name" value="LysR family transcriptional regulator"/>
    <property type="match status" value="1"/>
</dbReference>
<gene>
    <name evidence="6" type="ORF">E2F46_05910</name>
</gene>
<dbReference type="PROSITE" id="PS50931">
    <property type="entry name" value="HTH_LYSR"/>
    <property type="match status" value="1"/>
</dbReference>
<dbReference type="EMBL" id="SMTF01000003">
    <property type="protein sequence ID" value="TDK26131.1"/>
    <property type="molecule type" value="Genomic_DNA"/>
</dbReference>
<evidence type="ECO:0000313" key="7">
    <source>
        <dbReference type="Proteomes" id="UP000294796"/>
    </source>
</evidence>
<dbReference type="RefSeq" id="WP_133321163.1">
    <property type="nucleotide sequence ID" value="NZ_SMTF01000003.1"/>
</dbReference>
<organism evidence="6 7">
    <name type="scientific">Luteimonas aestuarii</name>
    <dbReference type="NCBI Taxonomy" id="453837"/>
    <lineage>
        <taxon>Bacteria</taxon>
        <taxon>Pseudomonadati</taxon>
        <taxon>Pseudomonadota</taxon>
        <taxon>Gammaproteobacteria</taxon>
        <taxon>Lysobacterales</taxon>
        <taxon>Lysobacteraceae</taxon>
        <taxon>Luteimonas</taxon>
    </lineage>
</organism>
<dbReference type="AlphaFoldDB" id="A0A4R5TY99"/>
<evidence type="ECO:0000259" key="5">
    <source>
        <dbReference type="PROSITE" id="PS50931"/>
    </source>
</evidence>
<evidence type="ECO:0000256" key="2">
    <source>
        <dbReference type="ARBA" id="ARBA00023015"/>
    </source>
</evidence>
<dbReference type="InterPro" id="IPR005119">
    <property type="entry name" value="LysR_subst-bd"/>
</dbReference>
<dbReference type="PANTHER" id="PTHR30537:SF72">
    <property type="entry name" value="LYSR FAMILY TRANSCRIPTIONAL REGULATOR"/>
    <property type="match status" value="1"/>
</dbReference>
<keyword evidence="7" id="KW-1185">Reference proteome</keyword>
<feature type="domain" description="HTH lysR-type" evidence="5">
    <location>
        <begin position="1"/>
        <end position="59"/>
    </location>
</feature>
<dbReference type="Gene3D" id="1.10.10.10">
    <property type="entry name" value="Winged helix-like DNA-binding domain superfamily/Winged helix DNA-binding domain"/>
    <property type="match status" value="1"/>
</dbReference>
<dbReference type="Gene3D" id="3.40.190.290">
    <property type="match status" value="1"/>
</dbReference>
<dbReference type="PANTHER" id="PTHR30537">
    <property type="entry name" value="HTH-TYPE TRANSCRIPTIONAL REGULATOR"/>
    <property type="match status" value="1"/>
</dbReference>
<comment type="similarity">
    <text evidence="1">Belongs to the LysR transcriptional regulatory family.</text>
</comment>
<comment type="caution">
    <text evidence="6">The sequence shown here is derived from an EMBL/GenBank/DDBJ whole genome shotgun (WGS) entry which is preliminary data.</text>
</comment>
<dbReference type="SUPFAM" id="SSF46785">
    <property type="entry name" value="Winged helix' DNA-binding domain"/>
    <property type="match status" value="1"/>
</dbReference>
<protein>
    <submittedName>
        <fullName evidence="6">LysR family transcriptional regulator</fullName>
    </submittedName>
</protein>
<dbReference type="OrthoDB" id="9810065at2"/>
<dbReference type="InterPro" id="IPR036390">
    <property type="entry name" value="WH_DNA-bd_sf"/>
</dbReference>
<keyword evidence="2" id="KW-0805">Transcription regulation</keyword>
<dbReference type="GO" id="GO:0043565">
    <property type="term" value="F:sequence-specific DNA binding"/>
    <property type="evidence" value="ECO:0007669"/>
    <property type="project" value="TreeGrafter"/>
</dbReference>
<proteinExistence type="inferred from homology"/>
<dbReference type="InterPro" id="IPR058163">
    <property type="entry name" value="LysR-type_TF_proteobact-type"/>
</dbReference>
<evidence type="ECO:0000256" key="1">
    <source>
        <dbReference type="ARBA" id="ARBA00009437"/>
    </source>
</evidence>